<dbReference type="SUPFAM" id="SSF47353">
    <property type="entry name" value="Retrovirus capsid dimerization domain-like"/>
    <property type="match status" value="1"/>
</dbReference>
<reference evidence="3" key="1">
    <citation type="submission" date="2025-08" db="UniProtKB">
        <authorList>
            <consortium name="Ensembl"/>
        </authorList>
    </citation>
    <scope>IDENTIFICATION</scope>
</reference>
<dbReference type="InterPro" id="IPR003309">
    <property type="entry name" value="SCAN_dom"/>
</dbReference>
<sequence>RVSEPGPHQPLTGQKILEEKTILSEVQPWNFRSFQYKEDEGPRGLCSRLHSFCSRWLRPEKHTKAQMLDLVLLEQFLALLPLQMESWVRECGEEEEKEQVELQVRDLHLGPQDWLNITNSIFELLNFAYQSSLAFIICGNNSCRTLLFYF</sequence>
<reference evidence="3" key="2">
    <citation type="submission" date="2025-09" db="UniProtKB">
        <authorList>
            <consortium name="Ensembl"/>
        </authorList>
    </citation>
    <scope>IDENTIFICATION</scope>
</reference>
<organism evidence="3 4">
    <name type="scientific">Naja naja</name>
    <name type="common">Indian cobra</name>
    <dbReference type="NCBI Taxonomy" id="35670"/>
    <lineage>
        <taxon>Eukaryota</taxon>
        <taxon>Metazoa</taxon>
        <taxon>Chordata</taxon>
        <taxon>Craniata</taxon>
        <taxon>Vertebrata</taxon>
        <taxon>Euteleostomi</taxon>
        <taxon>Lepidosauria</taxon>
        <taxon>Squamata</taxon>
        <taxon>Bifurcata</taxon>
        <taxon>Unidentata</taxon>
        <taxon>Episquamata</taxon>
        <taxon>Toxicofera</taxon>
        <taxon>Serpentes</taxon>
        <taxon>Colubroidea</taxon>
        <taxon>Elapidae</taxon>
        <taxon>Elapinae</taxon>
        <taxon>Naja</taxon>
    </lineage>
</organism>
<dbReference type="PANTHER" id="PTHR45935:SF15">
    <property type="entry name" value="SCAN BOX DOMAIN-CONTAINING PROTEIN"/>
    <property type="match status" value="1"/>
</dbReference>
<dbReference type="Pfam" id="PF02023">
    <property type="entry name" value="SCAN"/>
    <property type="match status" value="1"/>
</dbReference>
<proteinExistence type="predicted"/>
<dbReference type="SMART" id="SM00431">
    <property type="entry name" value="SCAN"/>
    <property type="match status" value="1"/>
</dbReference>
<dbReference type="PROSITE" id="PS50804">
    <property type="entry name" value="SCAN_BOX"/>
    <property type="match status" value="1"/>
</dbReference>
<dbReference type="Ensembl" id="ENSNNAT00000014981.1">
    <property type="protein sequence ID" value="ENSNNAP00000014290.1"/>
    <property type="gene ID" value="ENSNNAG00000009616.1"/>
</dbReference>
<dbReference type="GeneTree" id="ENSGT00940000154715"/>
<dbReference type="InterPro" id="IPR038269">
    <property type="entry name" value="SCAN_sf"/>
</dbReference>
<keyword evidence="1" id="KW-0539">Nucleus</keyword>
<evidence type="ECO:0000256" key="1">
    <source>
        <dbReference type="ARBA" id="ARBA00023242"/>
    </source>
</evidence>
<dbReference type="Proteomes" id="UP000694559">
    <property type="component" value="Unplaced"/>
</dbReference>
<accession>A0A8C6XGT9</accession>
<feature type="domain" description="SCAN box" evidence="2">
    <location>
        <begin position="31"/>
        <end position="102"/>
    </location>
</feature>
<evidence type="ECO:0000259" key="2">
    <source>
        <dbReference type="PROSITE" id="PS50804"/>
    </source>
</evidence>
<name>A0A8C6XGT9_NAJNA</name>
<protein>
    <recommendedName>
        <fullName evidence="2">SCAN box domain-containing protein</fullName>
    </recommendedName>
</protein>
<keyword evidence="4" id="KW-1185">Reference proteome</keyword>
<dbReference type="Gene3D" id="1.10.4020.10">
    <property type="entry name" value="DNA breaking-rejoining enzymes"/>
    <property type="match status" value="1"/>
</dbReference>
<evidence type="ECO:0000313" key="4">
    <source>
        <dbReference type="Proteomes" id="UP000694559"/>
    </source>
</evidence>
<dbReference type="InterPro" id="IPR050916">
    <property type="entry name" value="SCAN-C2H2_zinc_finger"/>
</dbReference>
<dbReference type="AlphaFoldDB" id="A0A8C6XGT9"/>
<dbReference type="PANTHER" id="PTHR45935">
    <property type="entry name" value="PROTEIN ZBED8-RELATED"/>
    <property type="match status" value="1"/>
</dbReference>
<evidence type="ECO:0000313" key="3">
    <source>
        <dbReference type="Ensembl" id="ENSNNAP00000014290.1"/>
    </source>
</evidence>